<dbReference type="InterPro" id="IPR036645">
    <property type="entry name" value="Elafin-like_sf"/>
</dbReference>
<dbReference type="GO" id="GO:0005576">
    <property type="term" value="C:extracellular region"/>
    <property type="evidence" value="ECO:0007669"/>
    <property type="project" value="InterPro"/>
</dbReference>
<proteinExistence type="predicted"/>
<dbReference type="SMART" id="SM00217">
    <property type="entry name" value="WAP"/>
    <property type="match status" value="1"/>
</dbReference>
<dbReference type="GeneID" id="20247579"/>
<dbReference type="PROSITE" id="PS51390">
    <property type="entry name" value="WAP"/>
    <property type="match status" value="1"/>
</dbReference>
<evidence type="ECO:0000313" key="4">
    <source>
        <dbReference type="Proteomes" id="UP000030746"/>
    </source>
</evidence>
<keyword evidence="4" id="KW-1185">Reference proteome</keyword>
<evidence type="ECO:0000313" key="3">
    <source>
        <dbReference type="EMBL" id="ESO97563.1"/>
    </source>
</evidence>
<dbReference type="RefSeq" id="XP_009051424.1">
    <property type="nucleotide sequence ID" value="XM_009053176.1"/>
</dbReference>
<dbReference type="KEGG" id="lgi:LOTGIDRAFT_228216"/>
<feature type="domain" description="WAP" evidence="2">
    <location>
        <begin position="114"/>
        <end position="160"/>
    </location>
</feature>
<dbReference type="CTD" id="20247579"/>
<feature type="signal peptide" evidence="1">
    <location>
        <begin position="1"/>
        <end position="21"/>
    </location>
</feature>
<accession>V4A168</accession>
<dbReference type="SUPFAM" id="SSF57256">
    <property type="entry name" value="Elafin-like"/>
    <property type="match status" value="1"/>
</dbReference>
<dbReference type="OMA" id="CPVIARC"/>
<organism evidence="3 4">
    <name type="scientific">Lottia gigantea</name>
    <name type="common">Giant owl limpet</name>
    <dbReference type="NCBI Taxonomy" id="225164"/>
    <lineage>
        <taxon>Eukaryota</taxon>
        <taxon>Metazoa</taxon>
        <taxon>Spiralia</taxon>
        <taxon>Lophotrochozoa</taxon>
        <taxon>Mollusca</taxon>
        <taxon>Gastropoda</taxon>
        <taxon>Patellogastropoda</taxon>
        <taxon>Lottioidea</taxon>
        <taxon>Lottiidae</taxon>
        <taxon>Lottia</taxon>
    </lineage>
</organism>
<sequence>MAVSTLLWSAVFCSCLGIIQSQFFQDPCLKKKCNFGCRLLADDVCESKSCDLKPTCVPPQLAVSRFNPCAVGQPIIDVRGSQIMCGRDQCPSKSYCSAPVGVGVCCYDFKGYFVGSKLGFCRDPPRYFSRCKNDCASDHKCPFMQKCCMSPCGFSCQMSFVG</sequence>
<dbReference type="OrthoDB" id="6072886at2759"/>
<evidence type="ECO:0000256" key="1">
    <source>
        <dbReference type="SAM" id="SignalP"/>
    </source>
</evidence>
<dbReference type="AlphaFoldDB" id="V4A168"/>
<keyword evidence="1" id="KW-0732">Signal</keyword>
<protein>
    <recommendedName>
        <fullName evidence="2">WAP domain-containing protein</fullName>
    </recommendedName>
</protein>
<dbReference type="Pfam" id="PF00095">
    <property type="entry name" value="WAP"/>
    <property type="match status" value="1"/>
</dbReference>
<reference evidence="3 4" key="1">
    <citation type="journal article" date="2013" name="Nature">
        <title>Insights into bilaterian evolution from three spiralian genomes.</title>
        <authorList>
            <person name="Simakov O."/>
            <person name="Marletaz F."/>
            <person name="Cho S.J."/>
            <person name="Edsinger-Gonzales E."/>
            <person name="Havlak P."/>
            <person name="Hellsten U."/>
            <person name="Kuo D.H."/>
            <person name="Larsson T."/>
            <person name="Lv J."/>
            <person name="Arendt D."/>
            <person name="Savage R."/>
            <person name="Osoegawa K."/>
            <person name="de Jong P."/>
            <person name="Grimwood J."/>
            <person name="Chapman J.A."/>
            <person name="Shapiro H."/>
            <person name="Aerts A."/>
            <person name="Otillar R.P."/>
            <person name="Terry A.Y."/>
            <person name="Boore J.L."/>
            <person name="Grigoriev I.V."/>
            <person name="Lindberg D.R."/>
            <person name="Seaver E.C."/>
            <person name="Weisblat D.A."/>
            <person name="Putnam N.H."/>
            <person name="Rokhsar D.S."/>
        </authorList>
    </citation>
    <scope>NUCLEOTIDE SEQUENCE [LARGE SCALE GENOMIC DNA]</scope>
</reference>
<dbReference type="Gene3D" id="4.10.75.10">
    <property type="entry name" value="Elafin-like"/>
    <property type="match status" value="1"/>
</dbReference>
<dbReference type="GO" id="GO:0030414">
    <property type="term" value="F:peptidase inhibitor activity"/>
    <property type="evidence" value="ECO:0007669"/>
    <property type="project" value="InterPro"/>
</dbReference>
<dbReference type="EMBL" id="KB201304">
    <property type="protein sequence ID" value="ESO97563.1"/>
    <property type="molecule type" value="Genomic_DNA"/>
</dbReference>
<feature type="chain" id="PRO_5004716279" description="WAP domain-containing protein" evidence="1">
    <location>
        <begin position="22"/>
        <end position="162"/>
    </location>
</feature>
<gene>
    <name evidence="3" type="ORF">LOTGIDRAFT_228216</name>
</gene>
<name>V4A168_LOTGI</name>
<dbReference type="HOGENOM" id="CLU_1637326_0_0_1"/>
<evidence type="ECO:0000259" key="2">
    <source>
        <dbReference type="PROSITE" id="PS51390"/>
    </source>
</evidence>
<dbReference type="Proteomes" id="UP000030746">
    <property type="component" value="Unassembled WGS sequence"/>
</dbReference>
<dbReference type="InterPro" id="IPR008197">
    <property type="entry name" value="WAP_dom"/>
</dbReference>